<evidence type="ECO:0008006" key="7">
    <source>
        <dbReference type="Google" id="ProtNLM"/>
    </source>
</evidence>
<name>A0ABD3RL01_9LAMI</name>
<proteinExistence type="predicted"/>
<accession>A0ABD3RL01</accession>
<sequence length="570" mass="64904">MNKRAGAVINIKKAPLHPNQNWKKVEELQGGKPKSEDKTTTNRHRSTRERKLALLQDVDNLKKKLRHEENIHRALERAFNRPLGALPRLPPYLPQYTLELLAEVAVLEEEVVRLEEQVVNFRQGLYQEAISTSSRKNGAEDSNVVKSLKQIRHLRSLSQSEVTFGSFVSPSFSRSASSRKFLSSDSITSDGVRNSSERSQSEPGLALEKKSLEVVIPTKKHPLVKNVNPLKMQCRIVDQTHESSSGSTEDRVLDLESEANKMSEDILKCLINIFIRLRSSKGKTMDFDSSSSSLSDNNVELDFQDPYYNSSELKKRDIGTYKHVYPIKARSLDLNRKSNASFLIRRLKILLEKLASVKLEGLNHQQKLAFWINIYNSCIMNAFLEHGIPDSPDMVVVQMQKATIKVGGHVLNALMIEHLILRLPYHLKYTCSKSTKTDESKVCRTFGLEWSEPLVTFALSCGSWSSPAVRVYTASQIETELETAKRDYLQAAIGISTTNNKLIIPKLLDWYFLDFAKDLDEFLDWVCLQLLDGLRNEAVKCILARKGKEPLSELVQVMHHNFSFRYLVCR</sequence>
<feature type="compositionally biased region" description="Basic and acidic residues" evidence="2">
    <location>
        <begin position="23"/>
        <end position="40"/>
    </location>
</feature>
<dbReference type="PANTHER" id="PTHR46248:SF12">
    <property type="entry name" value="TERNARY COMPLEX FACTOR MIP1 LEUCINE-ZIPPER PROTEIN"/>
    <property type="match status" value="1"/>
</dbReference>
<evidence type="ECO:0000256" key="1">
    <source>
        <dbReference type="SAM" id="Coils"/>
    </source>
</evidence>
<dbReference type="Proteomes" id="UP001634393">
    <property type="component" value="Unassembled WGS sequence"/>
</dbReference>
<keyword evidence="6" id="KW-1185">Reference proteome</keyword>
<comment type="caution">
    <text evidence="5">The sequence shown here is derived from an EMBL/GenBank/DDBJ whole genome shotgun (WGS) entry which is preliminary data.</text>
</comment>
<feature type="region of interest" description="Disordered" evidence="2">
    <location>
        <begin position="19"/>
        <end position="47"/>
    </location>
</feature>
<dbReference type="InterPro" id="IPR025757">
    <property type="entry name" value="MIP1_Leuzipper"/>
</dbReference>
<feature type="coiled-coil region" evidence="1">
    <location>
        <begin position="51"/>
        <end position="124"/>
    </location>
</feature>
<dbReference type="EMBL" id="JBJXBP010000008">
    <property type="protein sequence ID" value="KAL3813603.1"/>
    <property type="molecule type" value="Genomic_DNA"/>
</dbReference>
<evidence type="ECO:0000259" key="4">
    <source>
        <dbReference type="Pfam" id="PF14389"/>
    </source>
</evidence>
<feature type="domain" description="DUF547" evidence="3">
    <location>
        <begin position="360"/>
        <end position="489"/>
    </location>
</feature>
<dbReference type="InterPro" id="IPR006869">
    <property type="entry name" value="DUF547"/>
</dbReference>
<feature type="region of interest" description="Disordered" evidence="2">
    <location>
        <begin position="185"/>
        <end position="204"/>
    </location>
</feature>
<keyword evidence="1" id="KW-0175">Coiled coil</keyword>
<reference evidence="5 6" key="1">
    <citation type="submission" date="2024-12" db="EMBL/GenBank/DDBJ databases">
        <title>The unique morphological basis and parallel evolutionary history of personate flowers in Penstemon.</title>
        <authorList>
            <person name="Depatie T.H."/>
            <person name="Wessinger C.A."/>
        </authorList>
    </citation>
    <scope>NUCLEOTIDE SEQUENCE [LARGE SCALE GENOMIC DNA]</scope>
    <source>
        <strain evidence="5">WTNN_2</strain>
        <tissue evidence="5">Leaf</tissue>
    </source>
</reference>
<dbReference type="AlphaFoldDB" id="A0ABD3RL01"/>
<dbReference type="PANTHER" id="PTHR46248">
    <property type="entry name" value="EXPRESSED PROTEIN"/>
    <property type="match status" value="1"/>
</dbReference>
<evidence type="ECO:0000259" key="3">
    <source>
        <dbReference type="Pfam" id="PF04784"/>
    </source>
</evidence>
<dbReference type="Pfam" id="PF04784">
    <property type="entry name" value="DUF547"/>
    <property type="match status" value="1"/>
</dbReference>
<organism evidence="5 6">
    <name type="scientific">Penstemon smallii</name>
    <dbReference type="NCBI Taxonomy" id="265156"/>
    <lineage>
        <taxon>Eukaryota</taxon>
        <taxon>Viridiplantae</taxon>
        <taxon>Streptophyta</taxon>
        <taxon>Embryophyta</taxon>
        <taxon>Tracheophyta</taxon>
        <taxon>Spermatophyta</taxon>
        <taxon>Magnoliopsida</taxon>
        <taxon>eudicotyledons</taxon>
        <taxon>Gunneridae</taxon>
        <taxon>Pentapetalae</taxon>
        <taxon>asterids</taxon>
        <taxon>lamiids</taxon>
        <taxon>Lamiales</taxon>
        <taxon>Plantaginaceae</taxon>
        <taxon>Cheloneae</taxon>
        <taxon>Penstemon</taxon>
    </lineage>
</organism>
<evidence type="ECO:0000256" key="2">
    <source>
        <dbReference type="SAM" id="MobiDB-lite"/>
    </source>
</evidence>
<feature type="domain" description="Ternary complex factor MIP1 leucine-zipper" evidence="4">
    <location>
        <begin position="47"/>
        <end position="128"/>
    </location>
</feature>
<dbReference type="Pfam" id="PF14389">
    <property type="entry name" value="Lzipper-MIP1"/>
    <property type="match status" value="1"/>
</dbReference>
<evidence type="ECO:0000313" key="6">
    <source>
        <dbReference type="Proteomes" id="UP001634393"/>
    </source>
</evidence>
<evidence type="ECO:0000313" key="5">
    <source>
        <dbReference type="EMBL" id="KAL3813603.1"/>
    </source>
</evidence>
<protein>
    <recommendedName>
        <fullName evidence="7">DUF547 domain-containing protein</fullName>
    </recommendedName>
</protein>
<gene>
    <name evidence="5" type="ORF">ACJIZ3_014871</name>
</gene>